<evidence type="ECO:0000313" key="6">
    <source>
        <dbReference type="EMBL" id="NYR14994.1"/>
    </source>
</evidence>
<dbReference type="AlphaFoldDB" id="A0A7L4P8P6"/>
<dbReference type="InterPro" id="IPR022687">
    <property type="entry name" value="HTH_DTXR"/>
</dbReference>
<evidence type="ECO:0000256" key="1">
    <source>
        <dbReference type="ARBA" id="ARBA00007871"/>
    </source>
</evidence>
<dbReference type="InterPro" id="IPR001367">
    <property type="entry name" value="Fe_dep_repressor"/>
</dbReference>
<dbReference type="PRINTS" id="PR00033">
    <property type="entry name" value="HTHASNC"/>
</dbReference>
<dbReference type="GeneID" id="5054569"/>
<dbReference type="SMART" id="SM00529">
    <property type="entry name" value="HTH_DTXR"/>
    <property type="match status" value="1"/>
</dbReference>
<dbReference type="RefSeq" id="WP_011899944.1">
    <property type="nucleotide sequence ID" value="NZ_JAAVJF010000001.1"/>
</dbReference>
<dbReference type="Proteomes" id="UP000554766">
    <property type="component" value="Unassembled WGS sequence"/>
</dbReference>
<organism evidence="6 7">
    <name type="scientific">Pyrobaculum arsenaticum</name>
    <dbReference type="NCBI Taxonomy" id="121277"/>
    <lineage>
        <taxon>Archaea</taxon>
        <taxon>Thermoproteota</taxon>
        <taxon>Thermoprotei</taxon>
        <taxon>Thermoproteales</taxon>
        <taxon>Thermoproteaceae</taxon>
        <taxon>Pyrobaculum</taxon>
    </lineage>
</organism>
<dbReference type="InterPro" id="IPR050536">
    <property type="entry name" value="DtxR_MntR_Metal-Reg"/>
</dbReference>
<dbReference type="InterPro" id="IPR036388">
    <property type="entry name" value="WH-like_DNA-bd_sf"/>
</dbReference>
<proteinExistence type="inferred from homology"/>
<accession>A0A7L4P8P6</accession>
<dbReference type="InterPro" id="IPR036421">
    <property type="entry name" value="Fe_dep_repressor_sf"/>
</dbReference>
<dbReference type="InterPro" id="IPR000485">
    <property type="entry name" value="AsnC-type_HTH_dom"/>
</dbReference>
<protein>
    <submittedName>
        <fullName evidence="6">Metal-dependent transcriptional regulator</fullName>
    </submittedName>
</protein>
<comment type="caution">
    <text evidence="6">The sequence shown here is derived from an EMBL/GenBank/DDBJ whole genome shotgun (WGS) entry which is preliminary data.</text>
</comment>
<dbReference type="SMART" id="SM00347">
    <property type="entry name" value="HTH_MARR"/>
    <property type="match status" value="1"/>
</dbReference>
<dbReference type="EMBL" id="JAAVJF010000001">
    <property type="protein sequence ID" value="NYR14994.1"/>
    <property type="molecule type" value="Genomic_DNA"/>
</dbReference>
<sequence length="138" mass="15542">MDLASMRRGHEVKDVRLEHYLEAIYALSKEGRATLSALAEALGVKPSSAQKMVRRLEEQGYVVYKGRGGIEITQRGRELVDRLNKSHRTLAELFKLIGVEEELAEAEAEKLEHVIDPKVVERLAKLVEALKGMRHVLA</sequence>
<dbReference type="PANTHER" id="PTHR33238">
    <property type="entry name" value="IRON (METAL) DEPENDENT REPRESSOR, DTXR FAMILY"/>
    <property type="match status" value="1"/>
</dbReference>
<evidence type="ECO:0000313" key="7">
    <source>
        <dbReference type="Proteomes" id="UP000554766"/>
    </source>
</evidence>
<dbReference type="GO" id="GO:0046983">
    <property type="term" value="F:protein dimerization activity"/>
    <property type="evidence" value="ECO:0007669"/>
    <property type="project" value="InterPro"/>
</dbReference>
<dbReference type="InterPro" id="IPR036390">
    <property type="entry name" value="WH_DNA-bd_sf"/>
</dbReference>
<reference evidence="6 7" key="1">
    <citation type="journal article" date="2020" name="Nat. Commun.">
        <title>The structures of two archaeal type IV pili illuminate evolutionary relationships.</title>
        <authorList>
            <person name="Wang F."/>
            <person name="Baquero D.P."/>
            <person name="Su Z."/>
            <person name="Beltran L.C."/>
            <person name="Prangishvili D."/>
            <person name="Krupovic M."/>
            <person name="Egelman E.H."/>
        </authorList>
    </citation>
    <scope>NUCLEOTIDE SEQUENCE [LARGE SCALE GENOMIC DNA]</scope>
    <source>
        <strain evidence="6 7">2GA</strain>
    </source>
</reference>
<dbReference type="Gene3D" id="1.10.10.10">
    <property type="entry name" value="Winged helix-like DNA-binding domain superfamily/Winged helix DNA-binding domain"/>
    <property type="match status" value="1"/>
</dbReference>
<dbReference type="OMA" id="EKIEHTV"/>
<dbReference type="Pfam" id="PF01325">
    <property type="entry name" value="Fe_dep_repress"/>
    <property type="match status" value="1"/>
</dbReference>
<dbReference type="PANTHER" id="PTHR33238:SF7">
    <property type="entry name" value="IRON-DEPENDENT TRANSCRIPTIONAL REGULATOR"/>
    <property type="match status" value="1"/>
</dbReference>
<dbReference type="GO" id="GO:0003700">
    <property type="term" value="F:DNA-binding transcription factor activity"/>
    <property type="evidence" value="ECO:0007669"/>
    <property type="project" value="InterPro"/>
</dbReference>
<comment type="similarity">
    <text evidence="1">Belongs to the DtxR/MntR family.</text>
</comment>
<dbReference type="GO" id="GO:0046914">
    <property type="term" value="F:transition metal ion binding"/>
    <property type="evidence" value="ECO:0007669"/>
    <property type="project" value="InterPro"/>
</dbReference>
<dbReference type="SUPFAM" id="SSF46785">
    <property type="entry name" value="Winged helix' DNA-binding domain"/>
    <property type="match status" value="1"/>
</dbReference>
<evidence type="ECO:0000256" key="3">
    <source>
        <dbReference type="ARBA" id="ARBA00023125"/>
    </source>
</evidence>
<gene>
    <name evidence="6" type="ORF">HC235_03265</name>
</gene>
<dbReference type="InterPro" id="IPR022689">
    <property type="entry name" value="Iron_dep_repressor"/>
</dbReference>
<keyword evidence="4" id="KW-0804">Transcription</keyword>
<dbReference type="Gene3D" id="1.10.60.10">
    <property type="entry name" value="Iron dependent repressor, metal binding and dimerisation domain"/>
    <property type="match status" value="1"/>
</dbReference>
<keyword evidence="7" id="KW-1185">Reference proteome</keyword>
<dbReference type="GO" id="GO:0043565">
    <property type="term" value="F:sequence-specific DNA binding"/>
    <property type="evidence" value="ECO:0007669"/>
    <property type="project" value="InterPro"/>
</dbReference>
<keyword evidence="3" id="KW-0238">DNA-binding</keyword>
<evidence type="ECO:0000259" key="5">
    <source>
        <dbReference type="PROSITE" id="PS50944"/>
    </source>
</evidence>
<dbReference type="PROSITE" id="PS50944">
    <property type="entry name" value="HTH_DTXR"/>
    <property type="match status" value="1"/>
</dbReference>
<evidence type="ECO:0000256" key="4">
    <source>
        <dbReference type="ARBA" id="ARBA00023163"/>
    </source>
</evidence>
<evidence type="ECO:0000256" key="2">
    <source>
        <dbReference type="ARBA" id="ARBA00023015"/>
    </source>
</evidence>
<keyword evidence="2" id="KW-0805">Transcription regulation</keyword>
<dbReference type="Pfam" id="PF02742">
    <property type="entry name" value="Fe_dep_repr_C"/>
    <property type="match status" value="1"/>
</dbReference>
<dbReference type="InterPro" id="IPR000835">
    <property type="entry name" value="HTH_MarR-typ"/>
</dbReference>
<name>A0A7L4P8P6_9CREN</name>
<feature type="domain" description="HTH dtxR-type" evidence="5">
    <location>
        <begin position="16"/>
        <end position="73"/>
    </location>
</feature>